<comment type="caution">
    <text evidence="1">The sequence shown here is derived from an EMBL/GenBank/DDBJ whole genome shotgun (WGS) entry which is preliminary data.</text>
</comment>
<sequence length="494" mass="51334">MAEHQIAYFLREVQGAADPARRAAAAKGLGRTGRPEHAAVLVRAAGDRDPAVRAAAAVGLGRLGVRQAAAEVLSALMGDRDARVRRRASLAAIRLGLDGPGITDAFARLLSDPERHVRINALSALEALGALGDVAAVAALLGDPDPTVRGLSRRLLYRFADDPAVAAEVLRTAREGKGAARVQAMTMVPARCTGSLLDSLLTGLRDPSAHVRTAVADRLLTVESATVRDALATALEDESDPRTAAVLLRGAGRRGDPRAAGPALRWLADSMAGPDAVHALGGQGTPAAAERLRSALDDTTLPAPTRAAAAVAVAEGGGWDAVWLLLPLLDDEDPALRTGAVDGLGVLVERGLRLWERHAVAWALTAHLRSGHDTWRTRNALHGLDQALPGVRRLADGASNGQVRAAALSLLDADGDTARQDLRRFVLGLDDPCEAVRYEAATGLLAWVEATGGLPPDGGPARARLARLATGDGSPRVRRAATDVLEALCAPSSG</sequence>
<dbReference type="Pfam" id="PF13646">
    <property type="entry name" value="HEAT_2"/>
    <property type="match status" value="1"/>
</dbReference>
<evidence type="ECO:0008006" key="3">
    <source>
        <dbReference type="Google" id="ProtNLM"/>
    </source>
</evidence>
<dbReference type="PANTHER" id="PTHR12697">
    <property type="entry name" value="PBS LYASE HEAT-LIKE PROTEIN"/>
    <property type="match status" value="1"/>
</dbReference>
<keyword evidence="2" id="KW-1185">Reference proteome</keyword>
<reference evidence="1 2" key="1">
    <citation type="submission" date="2016-12" db="EMBL/GenBank/DDBJ databases">
        <title>Genome Mining:The Detection of Biosynthetic Gene Clusters to Aid in the Expression of Curamycin A produced by Streptomyces sp. strain CZA14.</title>
        <authorList>
            <person name="Durrell K.A."/>
            <person name="Kirby B.M."/>
            <person name="Khan W."/>
            <person name="Mthethwa T."/>
            <person name="Le Roes-Hill M."/>
        </authorList>
    </citation>
    <scope>NUCLEOTIDE SEQUENCE [LARGE SCALE GENOMIC DNA]</scope>
    <source>
        <strain evidence="1 2">CZA14</strain>
    </source>
</reference>
<gene>
    <name evidence="1" type="ORF">OQI_27025</name>
</gene>
<evidence type="ECO:0000313" key="1">
    <source>
        <dbReference type="EMBL" id="OSZ57491.1"/>
    </source>
</evidence>
<dbReference type="Proteomes" id="UP000194266">
    <property type="component" value="Unassembled WGS sequence"/>
</dbReference>
<dbReference type="RefSeq" id="WP_158101741.1">
    <property type="nucleotide sequence ID" value="NZ_MRYD01000187.1"/>
</dbReference>
<organism evidence="1 2">
    <name type="scientific">Streptomyces pharetrae CZA14</name>
    <dbReference type="NCBI Taxonomy" id="1144883"/>
    <lineage>
        <taxon>Bacteria</taxon>
        <taxon>Bacillati</taxon>
        <taxon>Actinomycetota</taxon>
        <taxon>Actinomycetes</taxon>
        <taxon>Kitasatosporales</taxon>
        <taxon>Streptomycetaceae</taxon>
        <taxon>Streptomyces</taxon>
    </lineage>
</organism>
<dbReference type="SMART" id="SM00567">
    <property type="entry name" value="EZ_HEAT"/>
    <property type="match status" value="6"/>
</dbReference>
<dbReference type="EMBL" id="MRYD01000187">
    <property type="protein sequence ID" value="OSZ57491.1"/>
    <property type="molecule type" value="Genomic_DNA"/>
</dbReference>
<name>A0ABX3YC92_9ACTN</name>
<dbReference type="InterPro" id="IPR016024">
    <property type="entry name" value="ARM-type_fold"/>
</dbReference>
<dbReference type="InterPro" id="IPR011989">
    <property type="entry name" value="ARM-like"/>
</dbReference>
<dbReference type="PANTHER" id="PTHR12697:SF38">
    <property type="entry name" value="PBS LYASE HEAT DOMAIN PROTEIN REPEAT-CONTAINING PROTEIN"/>
    <property type="match status" value="1"/>
</dbReference>
<dbReference type="Gene3D" id="1.25.10.10">
    <property type="entry name" value="Leucine-rich Repeat Variant"/>
    <property type="match status" value="3"/>
</dbReference>
<dbReference type="InterPro" id="IPR004155">
    <property type="entry name" value="PBS_lyase_HEAT"/>
</dbReference>
<evidence type="ECO:0000313" key="2">
    <source>
        <dbReference type="Proteomes" id="UP000194266"/>
    </source>
</evidence>
<dbReference type="SUPFAM" id="SSF48371">
    <property type="entry name" value="ARM repeat"/>
    <property type="match status" value="2"/>
</dbReference>
<accession>A0ABX3YC92</accession>
<proteinExistence type="predicted"/>
<protein>
    <recommendedName>
        <fullName evidence="3">PBS lyase</fullName>
    </recommendedName>
</protein>